<name>A0A645CGL2_9ZZZZ</name>
<dbReference type="EMBL" id="VSSQ01027055">
    <property type="protein sequence ID" value="MPM76079.1"/>
    <property type="molecule type" value="Genomic_DNA"/>
</dbReference>
<accession>A0A645CGL2</accession>
<sequence>MNGKIIKSVTSIYGEKGHATITMNLTTIESIKSDKDMKLDSEISYFIDFKGYLIGEKITDRIDIFKEFKDAVQFELK</sequence>
<dbReference type="AlphaFoldDB" id="A0A645CGL2"/>
<protein>
    <submittedName>
        <fullName evidence="1">Uncharacterized protein</fullName>
    </submittedName>
</protein>
<reference evidence="1" key="1">
    <citation type="submission" date="2019-08" db="EMBL/GenBank/DDBJ databases">
        <authorList>
            <person name="Kucharzyk K."/>
            <person name="Murdoch R.W."/>
            <person name="Higgins S."/>
            <person name="Loffler F."/>
        </authorList>
    </citation>
    <scope>NUCLEOTIDE SEQUENCE</scope>
</reference>
<evidence type="ECO:0000313" key="1">
    <source>
        <dbReference type="EMBL" id="MPM76079.1"/>
    </source>
</evidence>
<gene>
    <name evidence="1" type="ORF">SDC9_123074</name>
</gene>
<organism evidence="1">
    <name type="scientific">bioreactor metagenome</name>
    <dbReference type="NCBI Taxonomy" id="1076179"/>
    <lineage>
        <taxon>unclassified sequences</taxon>
        <taxon>metagenomes</taxon>
        <taxon>ecological metagenomes</taxon>
    </lineage>
</organism>
<proteinExistence type="predicted"/>
<comment type="caution">
    <text evidence="1">The sequence shown here is derived from an EMBL/GenBank/DDBJ whole genome shotgun (WGS) entry which is preliminary data.</text>
</comment>